<gene>
    <name evidence="1" type="ORF">P7V44_14955</name>
</gene>
<dbReference type="RefSeq" id="WP_259672049.1">
    <property type="nucleotide sequence ID" value="NZ_JARRYG010000016.1"/>
</dbReference>
<name>A0AA42FN49_9GAMM</name>
<evidence type="ECO:0000313" key="1">
    <source>
        <dbReference type="EMBL" id="MDG4697537.1"/>
    </source>
</evidence>
<organism evidence="1 2">
    <name type="scientific">Providencia huashanensis</name>
    <dbReference type="NCBI Taxonomy" id="3037798"/>
    <lineage>
        <taxon>Bacteria</taxon>
        <taxon>Pseudomonadati</taxon>
        <taxon>Pseudomonadota</taxon>
        <taxon>Gammaproteobacteria</taxon>
        <taxon>Enterobacterales</taxon>
        <taxon>Morganellaceae</taxon>
        <taxon>Providencia</taxon>
    </lineage>
</organism>
<evidence type="ECO:0000313" key="2">
    <source>
        <dbReference type="Proteomes" id="UP001156701"/>
    </source>
</evidence>
<sequence length="43" mass="4732">MSSIQAAAFVDELLLSSVKAISEDPKPYRPNQMLADNGLLIRE</sequence>
<dbReference type="Proteomes" id="UP001156701">
    <property type="component" value="Unassembled WGS sequence"/>
</dbReference>
<dbReference type="AlphaFoldDB" id="A0AA42FN49"/>
<accession>A0AA42FN49</accession>
<reference evidence="1" key="1">
    <citation type="submission" date="2023-03" db="EMBL/GenBank/DDBJ databases">
        <title>a new species belonging to Providencia genus.</title>
        <authorList>
            <person name="Yang W."/>
            <person name="Hu F."/>
            <person name="Shen S."/>
            <person name="Ding L."/>
            <person name="Yin D."/>
        </authorList>
    </citation>
    <scope>NUCLEOTIDE SEQUENCE</scope>
    <source>
        <strain evidence="1">CRE-3FA-0001</strain>
    </source>
</reference>
<dbReference type="EMBL" id="JARRYG010000016">
    <property type="protein sequence ID" value="MDG4697537.1"/>
    <property type="molecule type" value="Genomic_DNA"/>
</dbReference>
<protein>
    <submittedName>
        <fullName evidence="1">Uncharacterized protein</fullName>
    </submittedName>
</protein>
<comment type="caution">
    <text evidence="1">The sequence shown here is derived from an EMBL/GenBank/DDBJ whole genome shotgun (WGS) entry which is preliminary data.</text>
</comment>
<proteinExistence type="predicted"/>